<keyword evidence="1 5" id="KW-0808">Transferase</keyword>
<dbReference type="Pfam" id="PF00583">
    <property type="entry name" value="Acetyltransf_1"/>
    <property type="match status" value="2"/>
</dbReference>
<dbReference type="RefSeq" id="WP_069467526.1">
    <property type="nucleotide sequence ID" value="NZ_FODD01000025.1"/>
</dbReference>
<accession>A0A1H8PBP9</accession>
<evidence type="ECO:0000259" key="4">
    <source>
        <dbReference type="PROSITE" id="PS51186"/>
    </source>
</evidence>
<evidence type="ECO:0000313" key="5">
    <source>
        <dbReference type="EMBL" id="SEO39419.1"/>
    </source>
</evidence>
<name>A0A1H8PBP9_9ACTN</name>
<keyword evidence="2" id="KW-0012">Acyltransferase</keyword>
<evidence type="ECO:0000313" key="6">
    <source>
        <dbReference type="Proteomes" id="UP000181951"/>
    </source>
</evidence>
<protein>
    <submittedName>
        <fullName evidence="5">Acetyltransferase (GNAT) family protein</fullName>
    </submittedName>
</protein>
<dbReference type="STRING" id="310780.SAMN05216267_102538"/>
<dbReference type="Proteomes" id="UP000181951">
    <property type="component" value="Unassembled WGS sequence"/>
</dbReference>
<dbReference type="Gene3D" id="3.40.630.30">
    <property type="match status" value="2"/>
</dbReference>
<dbReference type="CDD" id="cd04301">
    <property type="entry name" value="NAT_SF"/>
    <property type="match status" value="1"/>
</dbReference>
<dbReference type="GO" id="GO:0016747">
    <property type="term" value="F:acyltransferase activity, transferring groups other than amino-acyl groups"/>
    <property type="evidence" value="ECO:0007669"/>
    <property type="project" value="InterPro"/>
</dbReference>
<feature type="region of interest" description="Disordered" evidence="3">
    <location>
        <begin position="1"/>
        <end position="21"/>
    </location>
</feature>
<dbReference type="PROSITE" id="PS51186">
    <property type="entry name" value="GNAT"/>
    <property type="match status" value="2"/>
</dbReference>
<sequence>MTTTLRPAGPEHRGPDGTRGRSYTVCVNSRPVGGVRLSAGEQFGPTVGTIADLAIDGPDRKRGRGAVAALAGEEVLRSWGCTQVKIAVPPDAEHALRLAASLGYTERNRHLRKPLGPGRALPAGTSVRPLSVAEYGPWLARGGEKYIESLTSLGVPRAEAVAREADSTRSLLPDPDVPGGPALLGVGHDGQDVAALWLRTADPAWVYAVEVAAEFRGRGHGRTAMLAAENVCGGAGARSIGLNVFVANEVAVRLYESLGYRTVLRHFTKPL</sequence>
<keyword evidence="6" id="KW-1185">Reference proteome</keyword>
<dbReference type="InterPro" id="IPR050680">
    <property type="entry name" value="YpeA/RimI_acetyltransf"/>
</dbReference>
<dbReference type="AlphaFoldDB" id="A0A1H8PBP9"/>
<dbReference type="OrthoDB" id="3381976at2"/>
<dbReference type="SUPFAM" id="SSF55729">
    <property type="entry name" value="Acyl-CoA N-acyltransferases (Nat)"/>
    <property type="match status" value="2"/>
</dbReference>
<reference evidence="5 6" key="1">
    <citation type="submission" date="2016-10" db="EMBL/GenBank/DDBJ databases">
        <authorList>
            <person name="de Groot N.N."/>
        </authorList>
    </citation>
    <scope>NUCLEOTIDE SEQUENCE [LARGE SCALE GENOMIC DNA]</scope>
    <source>
        <strain evidence="5 6">CGMCC 4.2026</strain>
    </source>
</reference>
<dbReference type="InterPro" id="IPR016181">
    <property type="entry name" value="Acyl_CoA_acyltransferase"/>
</dbReference>
<evidence type="ECO:0000256" key="3">
    <source>
        <dbReference type="SAM" id="MobiDB-lite"/>
    </source>
</evidence>
<evidence type="ECO:0000256" key="1">
    <source>
        <dbReference type="ARBA" id="ARBA00022679"/>
    </source>
</evidence>
<gene>
    <name evidence="5" type="ORF">SAMN05216267_102538</name>
</gene>
<proteinExistence type="predicted"/>
<feature type="compositionally biased region" description="Basic and acidic residues" evidence="3">
    <location>
        <begin position="9"/>
        <end position="19"/>
    </location>
</feature>
<feature type="domain" description="N-acetyltransferase" evidence="4">
    <location>
        <begin position="145"/>
        <end position="271"/>
    </location>
</feature>
<organism evidence="5 6">
    <name type="scientific">Actinacidiphila rubida</name>
    <dbReference type="NCBI Taxonomy" id="310780"/>
    <lineage>
        <taxon>Bacteria</taxon>
        <taxon>Bacillati</taxon>
        <taxon>Actinomycetota</taxon>
        <taxon>Actinomycetes</taxon>
        <taxon>Kitasatosporales</taxon>
        <taxon>Streptomycetaceae</taxon>
        <taxon>Actinacidiphila</taxon>
    </lineage>
</organism>
<evidence type="ECO:0000256" key="2">
    <source>
        <dbReference type="ARBA" id="ARBA00023315"/>
    </source>
</evidence>
<dbReference type="PANTHER" id="PTHR43420">
    <property type="entry name" value="ACETYLTRANSFERASE"/>
    <property type="match status" value="1"/>
</dbReference>
<dbReference type="EMBL" id="FODD01000025">
    <property type="protein sequence ID" value="SEO39419.1"/>
    <property type="molecule type" value="Genomic_DNA"/>
</dbReference>
<dbReference type="InterPro" id="IPR000182">
    <property type="entry name" value="GNAT_dom"/>
</dbReference>
<feature type="domain" description="N-acetyltransferase" evidence="4">
    <location>
        <begin position="1"/>
        <end position="128"/>
    </location>
</feature>